<feature type="region of interest" description="Disordered" evidence="1">
    <location>
        <begin position="128"/>
        <end position="174"/>
    </location>
</feature>
<dbReference type="InterPro" id="IPR014710">
    <property type="entry name" value="RmlC-like_jellyroll"/>
</dbReference>
<dbReference type="CDD" id="cd00038">
    <property type="entry name" value="CAP_ED"/>
    <property type="match status" value="1"/>
</dbReference>
<dbReference type="InterPro" id="IPR018490">
    <property type="entry name" value="cNMP-bd_dom_sf"/>
</dbReference>
<dbReference type="Proteomes" id="UP000749559">
    <property type="component" value="Unassembled WGS sequence"/>
</dbReference>
<name>A0A8J1XVD4_OWEFU</name>
<dbReference type="Gene3D" id="2.60.120.10">
    <property type="entry name" value="Jelly Rolls"/>
    <property type="match status" value="2"/>
</dbReference>
<dbReference type="InterPro" id="IPR018488">
    <property type="entry name" value="cNMP-bd_CS"/>
</dbReference>
<reference evidence="2" key="1">
    <citation type="submission" date="2022-03" db="EMBL/GenBank/DDBJ databases">
        <authorList>
            <person name="Martin C."/>
        </authorList>
    </citation>
    <scope>NUCLEOTIDE SEQUENCE</scope>
</reference>
<sequence>MVKTKHIAHDSAMVGVQKKTTIAMKPKSDHTKCELPIIKDARERYKVRKYEKLKKEKLNQKEHVKLNLPIPTINLDDQYFHSASKRWYPKDELKLPHVPSGLDLRRTSDISVRSDNSHDSVFSLGGFHSSNENIDGSTTQSKTRRISLKPVQRPQSVGSVSVPVETKPDKPPDKHLLHVEDIEVMKPPSMSDEALTLKDALLRKTKTGDGKIKGKFKKLAKMVKTNLIWAKDLDDKHQEEEVDQTFVVKTDKEALSFDLNNFRASNKSYGGISVRAKRILAKNALERSEGDLLHLRDVIDRLKCFEKYSRKIKHELARVIEYESFQEGRIILQQGHVGIGFYFILKGSVSVLVTEVDKTTGQNATVPIAVLEEGQSFGELALMHDIRRAATIKCLQDSEFLRVDKPDFDMVLRVGQSYEWQRRLTALKAINIFKNLPIDDLNNCNNISRIVEFNDQTVIMGDQQEVSDYVYFVTAGKCKVVRVLTLLRQKTQYGSQQVVLPTRRYLDLVKKKYDRKEWRELHGEIVNKTPERHLMVIAELKQGNYFGVGEDLTDTYILAKGRVDCLMVPRLIFTKLGKSRLIESLRTSLTEILPKNIEIFDKYINGQRWRCYKEDVVNEVVKRRSIPNKTKMTDVPKSILKDNS</sequence>
<dbReference type="PROSITE" id="PS00889">
    <property type="entry name" value="CNMP_BINDING_2"/>
    <property type="match status" value="1"/>
</dbReference>
<evidence type="ECO:0000256" key="1">
    <source>
        <dbReference type="SAM" id="MobiDB-lite"/>
    </source>
</evidence>
<evidence type="ECO:0000313" key="3">
    <source>
        <dbReference type="Proteomes" id="UP000749559"/>
    </source>
</evidence>
<dbReference type="SUPFAM" id="SSF51206">
    <property type="entry name" value="cAMP-binding domain-like"/>
    <property type="match status" value="2"/>
</dbReference>
<organism evidence="2 3">
    <name type="scientific">Owenia fusiformis</name>
    <name type="common">Polychaete worm</name>
    <dbReference type="NCBI Taxonomy" id="6347"/>
    <lineage>
        <taxon>Eukaryota</taxon>
        <taxon>Metazoa</taxon>
        <taxon>Spiralia</taxon>
        <taxon>Lophotrochozoa</taxon>
        <taxon>Annelida</taxon>
        <taxon>Polychaeta</taxon>
        <taxon>Sedentaria</taxon>
        <taxon>Canalipalpata</taxon>
        <taxon>Sabellida</taxon>
        <taxon>Oweniida</taxon>
        <taxon>Oweniidae</taxon>
        <taxon>Owenia</taxon>
    </lineage>
</organism>
<proteinExistence type="predicted"/>
<comment type="caution">
    <text evidence="2">The sequence shown here is derived from an EMBL/GenBank/DDBJ whole genome shotgun (WGS) entry which is preliminary data.</text>
</comment>
<gene>
    <name evidence="2" type="ORF">OFUS_LOCUS16918</name>
</gene>
<dbReference type="Pfam" id="PF00027">
    <property type="entry name" value="cNMP_binding"/>
    <property type="match status" value="1"/>
</dbReference>
<dbReference type="AlphaFoldDB" id="A0A8J1XVD4"/>
<feature type="compositionally biased region" description="Polar residues" evidence="1">
    <location>
        <begin position="128"/>
        <end position="141"/>
    </location>
</feature>
<protein>
    <submittedName>
        <fullName evidence="2">Uncharacterized protein</fullName>
    </submittedName>
</protein>
<dbReference type="PROSITE" id="PS50042">
    <property type="entry name" value="CNMP_BINDING_3"/>
    <property type="match status" value="2"/>
</dbReference>
<dbReference type="OrthoDB" id="166212at2759"/>
<dbReference type="PANTHER" id="PTHR23011">
    <property type="entry name" value="CYCLIC NUCLEOTIDE-BINDING DOMAIN CONTAINING PROTEIN"/>
    <property type="match status" value="1"/>
</dbReference>
<dbReference type="InterPro" id="IPR000595">
    <property type="entry name" value="cNMP-bd_dom"/>
</dbReference>
<evidence type="ECO:0000313" key="2">
    <source>
        <dbReference type="EMBL" id="CAH1791879.1"/>
    </source>
</evidence>
<accession>A0A8J1XVD4</accession>
<dbReference type="EMBL" id="CAIIXF020000008">
    <property type="protein sequence ID" value="CAH1791879.1"/>
    <property type="molecule type" value="Genomic_DNA"/>
</dbReference>
<keyword evidence="3" id="KW-1185">Reference proteome</keyword>
<dbReference type="PANTHER" id="PTHR23011:SF44">
    <property type="entry name" value="CYCLIC NUCLEOTIDE-BINDING DOMAIN-CONTAINING PROTEIN"/>
    <property type="match status" value="1"/>
</dbReference>
<dbReference type="SMART" id="SM00100">
    <property type="entry name" value="cNMP"/>
    <property type="match status" value="1"/>
</dbReference>